<evidence type="ECO:0000313" key="2">
    <source>
        <dbReference type="EMBL" id="SBQ97843.1"/>
    </source>
</evidence>
<reference evidence="2" key="2">
    <citation type="submission" date="2016-06" db="EMBL/GenBank/DDBJ databases">
        <title>The genome of a short-lived fish provides insights into sex chromosome evolution and the genetic control of aging.</title>
        <authorList>
            <person name="Reichwald K."/>
            <person name="Felder M."/>
            <person name="Petzold A."/>
            <person name="Koch P."/>
            <person name="Groth M."/>
            <person name="Platzer M."/>
        </authorList>
    </citation>
    <scope>NUCLEOTIDE SEQUENCE</scope>
    <source>
        <tissue evidence="2">Brain</tissue>
    </source>
</reference>
<reference evidence="2" key="1">
    <citation type="submission" date="2016-05" db="EMBL/GenBank/DDBJ databases">
        <authorList>
            <person name="Lavstsen T."/>
            <person name="Jespersen J.S."/>
        </authorList>
    </citation>
    <scope>NUCLEOTIDE SEQUENCE</scope>
    <source>
        <tissue evidence="2">Brain</tissue>
    </source>
</reference>
<name>A0A1A8IKT9_NOTKU</name>
<feature type="region of interest" description="Disordered" evidence="1">
    <location>
        <begin position="52"/>
        <end position="71"/>
    </location>
</feature>
<dbReference type="AlphaFoldDB" id="A0A1A8IKT9"/>
<protein>
    <submittedName>
        <fullName evidence="2">Transmembrane protein 255B</fullName>
    </submittedName>
</protein>
<keyword evidence="2" id="KW-0472">Membrane</keyword>
<feature type="compositionally biased region" description="Polar residues" evidence="1">
    <location>
        <begin position="60"/>
        <end position="71"/>
    </location>
</feature>
<keyword evidence="2" id="KW-0812">Transmembrane</keyword>
<accession>A0A1A8IKT9</accession>
<dbReference type="EMBL" id="HAED01011501">
    <property type="protein sequence ID" value="SBQ97843.1"/>
    <property type="molecule type" value="Transcribed_RNA"/>
</dbReference>
<sequence length="71" mass="8161">SLGDRVPAGSVSGDSNHRSDRCHPHRQCSCFWILFWHHAQFWRLSGNCWHPPGGKPQTHARGSNNLHQHRN</sequence>
<proteinExistence type="predicted"/>
<feature type="non-terminal residue" evidence="2">
    <location>
        <position position="1"/>
    </location>
</feature>
<feature type="non-terminal residue" evidence="2">
    <location>
        <position position="71"/>
    </location>
</feature>
<organism evidence="2">
    <name type="scientific">Nothobranchius kuhntae</name>
    <name type="common">Beira killifish</name>
    <dbReference type="NCBI Taxonomy" id="321403"/>
    <lineage>
        <taxon>Eukaryota</taxon>
        <taxon>Metazoa</taxon>
        <taxon>Chordata</taxon>
        <taxon>Craniata</taxon>
        <taxon>Vertebrata</taxon>
        <taxon>Euteleostomi</taxon>
        <taxon>Actinopterygii</taxon>
        <taxon>Neopterygii</taxon>
        <taxon>Teleostei</taxon>
        <taxon>Neoteleostei</taxon>
        <taxon>Acanthomorphata</taxon>
        <taxon>Ovalentaria</taxon>
        <taxon>Atherinomorphae</taxon>
        <taxon>Cyprinodontiformes</taxon>
        <taxon>Nothobranchiidae</taxon>
        <taxon>Nothobranchius</taxon>
    </lineage>
</organism>
<evidence type="ECO:0000256" key="1">
    <source>
        <dbReference type="SAM" id="MobiDB-lite"/>
    </source>
</evidence>
<feature type="region of interest" description="Disordered" evidence="1">
    <location>
        <begin position="1"/>
        <end position="23"/>
    </location>
</feature>
<gene>
    <name evidence="2" type="primary">TMEM255B</name>
</gene>